<protein>
    <submittedName>
        <fullName evidence="2">Uncharacterized protein</fullName>
    </submittedName>
</protein>
<keyword evidence="1" id="KW-0472">Membrane</keyword>
<dbReference type="RefSeq" id="WP_370874914.1">
    <property type="nucleotide sequence ID" value="NZ_JAUSUB010000001.1"/>
</dbReference>
<evidence type="ECO:0000313" key="2">
    <source>
        <dbReference type="EMBL" id="MDQ0268161.1"/>
    </source>
</evidence>
<evidence type="ECO:0000256" key="1">
    <source>
        <dbReference type="SAM" id="Phobius"/>
    </source>
</evidence>
<keyword evidence="1" id="KW-0812">Transmembrane</keyword>
<dbReference type="EMBL" id="JAUSUB010000001">
    <property type="protein sequence ID" value="MDQ0268161.1"/>
    <property type="molecule type" value="Genomic_DNA"/>
</dbReference>
<accession>A0ABU0ABR6</accession>
<feature type="transmembrane region" description="Helical" evidence="1">
    <location>
        <begin position="34"/>
        <end position="54"/>
    </location>
</feature>
<keyword evidence="3" id="KW-1185">Reference proteome</keyword>
<proteinExistence type="predicted"/>
<reference evidence="2 3" key="1">
    <citation type="submission" date="2023-07" db="EMBL/GenBank/DDBJ databases">
        <title>Genomic Encyclopedia of Type Strains, Phase IV (KMG-IV): sequencing the most valuable type-strain genomes for metagenomic binning, comparative biology and taxonomic classification.</title>
        <authorList>
            <person name="Goeker M."/>
        </authorList>
    </citation>
    <scope>NUCLEOTIDE SEQUENCE [LARGE SCALE GENOMIC DNA]</scope>
    <source>
        <strain evidence="2 3">DSM 23494</strain>
    </source>
</reference>
<gene>
    <name evidence="2" type="ORF">J2S17_000030</name>
</gene>
<dbReference type="Proteomes" id="UP001238088">
    <property type="component" value="Unassembled WGS sequence"/>
</dbReference>
<evidence type="ECO:0000313" key="3">
    <source>
        <dbReference type="Proteomes" id="UP001238088"/>
    </source>
</evidence>
<keyword evidence="1" id="KW-1133">Transmembrane helix</keyword>
<organism evidence="2 3">
    <name type="scientific">Cytobacillus purgationiresistens</name>
    <dbReference type="NCBI Taxonomy" id="863449"/>
    <lineage>
        <taxon>Bacteria</taxon>
        <taxon>Bacillati</taxon>
        <taxon>Bacillota</taxon>
        <taxon>Bacilli</taxon>
        <taxon>Bacillales</taxon>
        <taxon>Bacillaceae</taxon>
        <taxon>Cytobacillus</taxon>
    </lineage>
</organism>
<sequence length="68" mass="7336">MEIIIKQNQIVFYTIKASAIKKFLIIDLITGTGIYYAVKIISASVLIGIGGSIIGTEGVKRMSGIFSK</sequence>
<comment type="caution">
    <text evidence="2">The sequence shown here is derived from an EMBL/GenBank/DDBJ whole genome shotgun (WGS) entry which is preliminary data.</text>
</comment>
<name>A0ABU0ABR6_9BACI</name>